<keyword evidence="10" id="KW-0378">Hydrolase</keyword>
<sequence length="450" mass="50334">MPKYDSHLKCSFCGKSQEQVRKLIAGPGVYICDECVELCNEILDEELIDSSSPAPQPVATREEQPPKRRVHADRFSFSQIPKPTEIKKYLDEHVIGQDEAKKVLSVAVYNHYKRLSFVQSKNNNGGKGGLDDNIELQKSNILLIGPTGSGKTLLAQTLAKILDVPFAVADATTLTEAGYVGEDVENILLRLLQVADLDVEEAQRGIIYIDEIDKIARKSENPSITRDVSGEGVQQALLKMLEGTLANVPPQGGRKHPYQDCIQIDTSNILFICGGAFVGLEKVVEQRIGKKSMGFVRPGDNQQSKEQRTVDIMPFLEPQDLVKFGLIPEFIGRMPVMATLNPLDEEALMEILTQPRNALVKQYQKLLWMDNVQLEFRQDAVRAIAQEAYRRKTGARALRGIVEELMLEVMYELPSRKDVRRCLITPEMVEKRSTAELLVHPSTLPKPESA</sequence>
<evidence type="ECO:0000256" key="2">
    <source>
        <dbReference type="ARBA" id="ARBA00022741"/>
    </source>
</evidence>
<evidence type="ECO:0000256" key="4">
    <source>
        <dbReference type="ARBA" id="ARBA00022840"/>
    </source>
</evidence>
<keyword evidence="11" id="KW-1185">Reference proteome</keyword>
<feature type="binding site" evidence="6 7">
    <location>
        <position position="10"/>
    </location>
    <ligand>
        <name>Zn(2+)</name>
        <dbReference type="ChEBI" id="CHEBI:29105"/>
    </ligand>
</feature>
<dbReference type="CDD" id="cd19497">
    <property type="entry name" value="RecA-like_ClpX"/>
    <property type="match status" value="1"/>
</dbReference>
<dbReference type="Proteomes" id="UP001526426">
    <property type="component" value="Unassembled WGS sequence"/>
</dbReference>
<dbReference type="InterPro" id="IPR004487">
    <property type="entry name" value="Clp_protease_ATP-bd_su_ClpX"/>
</dbReference>
<dbReference type="InterPro" id="IPR038366">
    <property type="entry name" value="Znf_CppX_C4_sf"/>
</dbReference>
<comment type="similarity">
    <text evidence="6 7">Belongs to the ClpX chaperone family.</text>
</comment>
<protein>
    <recommendedName>
        <fullName evidence="6">ATP-dependent Clp protease ATP-binding subunit ClpX</fullName>
    </recommendedName>
</protein>
<dbReference type="InterPro" id="IPR059188">
    <property type="entry name" value="Znf_CLPX-like"/>
</dbReference>
<dbReference type="Pfam" id="PF07724">
    <property type="entry name" value="AAA_2"/>
    <property type="match status" value="1"/>
</dbReference>
<dbReference type="SMART" id="SM00994">
    <property type="entry name" value="zf-C4_ClpX"/>
    <property type="match status" value="1"/>
</dbReference>
<dbReference type="RefSeq" id="WP_265263720.1">
    <property type="nucleotide sequence ID" value="NZ_JAIHOM010000025.1"/>
</dbReference>
<comment type="caution">
    <text evidence="10">The sequence shown here is derived from an EMBL/GenBank/DDBJ whole genome shotgun (WGS) entry which is preliminary data.</text>
</comment>
<feature type="binding site" evidence="6 7">
    <location>
        <position position="32"/>
    </location>
    <ligand>
        <name>Zn(2+)</name>
        <dbReference type="ChEBI" id="CHEBI:29105"/>
    </ligand>
</feature>
<keyword evidence="1 6" id="KW-0479">Metal-binding</keyword>
<evidence type="ECO:0000256" key="3">
    <source>
        <dbReference type="ARBA" id="ARBA00022833"/>
    </source>
</evidence>
<dbReference type="Gene3D" id="6.20.220.10">
    <property type="entry name" value="ClpX chaperone, C4-type zinc finger domain"/>
    <property type="match status" value="1"/>
</dbReference>
<evidence type="ECO:0000256" key="7">
    <source>
        <dbReference type="PROSITE-ProRule" id="PRU01250"/>
    </source>
</evidence>
<organism evidence="10 11">
    <name type="scientific">Spirulina subsalsa FACHB-351</name>
    <dbReference type="NCBI Taxonomy" id="234711"/>
    <lineage>
        <taxon>Bacteria</taxon>
        <taxon>Bacillati</taxon>
        <taxon>Cyanobacteriota</taxon>
        <taxon>Cyanophyceae</taxon>
        <taxon>Spirulinales</taxon>
        <taxon>Spirulinaceae</taxon>
        <taxon>Spirulina</taxon>
    </lineage>
</organism>
<dbReference type="Gene3D" id="3.40.50.300">
    <property type="entry name" value="P-loop containing nucleotide triphosphate hydrolases"/>
    <property type="match status" value="1"/>
</dbReference>
<feature type="binding site" evidence="6 7">
    <location>
        <position position="35"/>
    </location>
    <ligand>
        <name>Zn(2+)</name>
        <dbReference type="ChEBI" id="CHEBI:29105"/>
    </ligand>
</feature>
<gene>
    <name evidence="6 10" type="primary">clpX</name>
    <name evidence="10" type="ORF">K4A83_06865</name>
</gene>
<dbReference type="NCBIfam" id="TIGR00382">
    <property type="entry name" value="clpX"/>
    <property type="match status" value="1"/>
</dbReference>
<evidence type="ECO:0000259" key="9">
    <source>
        <dbReference type="PROSITE" id="PS51902"/>
    </source>
</evidence>
<dbReference type="EMBL" id="JAIHOM010000025">
    <property type="protein sequence ID" value="MCW6035993.1"/>
    <property type="molecule type" value="Genomic_DNA"/>
</dbReference>
<dbReference type="SUPFAM" id="SSF52540">
    <property type="entry name" value="P-loop containing nucleoside triphosphate hydrolases"/>
    <property type="match status" value="1"/>
</dbReference>
<evidence type="ECO:0000313" key="11">
    <source>
        <dbReference type="Proteomes" id="UP001526426"/>
    </source>
</evidence>
<dbReference type="InterPro" id="IPR003593">
    <property type="entry name" value="AAA+_ATPase"/>
</dbReference>
<dbReference type="PANTHER" id="PTHR48102">
    <property type="entry name" value="ATP-DEPENDENT CLP PROTEASE ATP-BINDING SUBUNIT CLPX-LIKE, MITOCHONDRIAL-RELATED"/>
    <property type="match status" value="1"/>
</dbReference>
<feature type="region of interest" description="Disordered" evidence="8">
    <location>
        <begin position="50"/>
        <end position="71"/>
    </location>
</feature>
<dbReference type="Gene3D" id="1.10.8.60">
    <property type="match status" value="1"/>
</dbReference>
<evidence type="ECO:0000256" key="5">
    <source>
        <dbReference type="ARBA" id="ARBA00023186"/>
    </source>
</evidence>
<comment type="subunit">
    <text evidence="6">Component of the ClpX-ClpP complex. Forms a hexameric ring that, in the presence of ATP, binds to fourteen ClpP subunits assembled into a disk-like structure with a central cavity, resembling the structure of eukaryotic proteasomes.</text>
</comment>
<evidence type="ECO:0000256" key="8">
    <source>
        <dbReference type="SAM" id="MobiDB-lite"/>
    </source>
</evidence>
<dbReference type="GO" id="GO:0004252">
    <property type="term" value="F:serine-type endopeptidase activity"/>
    <property type="evidence" value="ECO:0007669"/>
    <property type="project" value="UniProtKB-EC"/>
</dbReference>
<dbReference type="InterPro" id="IPR003959">
    <property type="entry name" value="ATPase_AAA_core"/>
</dbReference>
<dbReference type="InterPro" id="IPR046425">
    <property type="entry name" value="ClpX_bact"/>
</dbReference>
<dbReference type="Pfam" id="PF10431">
    <property type="entry name" value="ClpB_D2-small"/>
    <property type="match status" value="1"/>
</dbReference>
<keyword evidence="10" id="KW-0645">Protease</keyword>
<dbReference type="PROSITE" id="PS51902">
    <property type="entry name" value="CLPX_ZB"/>
    <property type="match status" value="1"/>
</dbReference>
<keyword evidence="4 6" id="KW-0067">ATP-binding</keyword>
<dbReference type="InterPro" id="IPR019489">
    <property type="entry name" value="Clp_ATPase_C"/>
</dbReference>
<proteinExistence type="inferred from homology"/>
<name>A0ABT3L3D0_9CYAN</name>
<evidence type="ECO:0000313" key="10">
    <source>
        <dbReference type="EMBL" id="MCW6035993.1"/>
    </source>
</evidence>
<reference evidence="10 11" key="1">
    <citation type="submission" date="2021-08" db="EMBL/GenBank/DDBJ databases">
        <title>Draft genome sequence of Spirulina subsalsa with high tolerance to salinity and hype-accumulation of phycocyanin.</title>
        <authorList>
            <person name="Pei H."/>
            <person name="Jiang L."/>
        </authorList>
    </citation>
    <scope>NUCLEOTIDE SEQUENCE [LARGE SCALE GENOMIC DNA]</scope>
    <source>
        <strain evidence="10 11">FACHB-351</strain>
    </source>
</reference>
<dbReference type="GO" id="GO:0005524">
    <property type="term" value="F:ATP binding"/>
    <property type="evidence" value="ECO:0007669"/>
    <property type="project" value="UniProtKB-KW"/>
</dbReference>
<dbReference type="SMART" id="SM01086">
    <property type="entry name" value="ClpB_D2-small"/>
    <property type="match status" value="1"/>
</dbReference>
<dbReference type="InterPro" id="IPR050052">
    <property type="entry name" value="ATP-dep_Clp_protease_ClpX"/>
</dbReference>
<evidence type="ECO:0000256" key="1">
    <source>
        <dbReference type="ARBA" id="ARBA00022723"/>
    </source>
</evidence>
<feature type="domain" description="ClpX-type ZB" evidence="9">
    <location>
        <begin position="1"/>
        <end position="51"/>
    </location>
</feature>
<comment type="function">
    <text evidence="6">ATP-dependent specificity component of the Clp protease. It directs the protease to specific substrates. Can perform chaperone functions in the absence of ClpP.</text>
</comment>
<keyword evidence="3 6" id="KW-0862">Zinc</keyword>
<dbReference type="SUPFAM" id="SSF57716">
    <property type="entry name" value="Glucocorticoid receptor-like (DNA-binding domain)"/>
    <property type="match status" value="1"/>
</dbReference>
<keyword evidence="2 6" id="KW-0547">Nucleotide-binding</keyword>
<accession>A0ABT3L3D0</accession>
<dbReference type="InterPro" id="IPR027417">
    <property type="entry name" value="P-loop_NTPase"/>
</dbReference>
<dbReference type="SMART" id="SM00382">
    <property type="entry name" value="AAA"/>
    <property type="match status" value="1"/>
</dbReference>
<feature type="binding site" evidence="6 7">
    <location>
        <position position="13"/>
    </location>
    <ligand>
        <name>Zn(2+)</name>
        <dbReference type="ChEBI" id="CHEBI:29105"/>
    </ligand>
</feature>
<keyword evidence="5 6" id="KW-0143">Chaperone</keyword>
<dbReference type="Pfam" id="PF06689">
    <property type="entry name" value="zf-C4_ClpX"/>
    <property type="match status" value="1"/>
</dbReference>
<dbReference type="PANTHER" id="PTHR48102:SF7">
    <property type="entry name" value="ATP-DEPENDENT CLP PROTEASE ATP-BINDING SUBUNIT CLPX-LIKE, MITOCHONDRIAL"/>
    <property type="match status" value="1"/>
</dbReference>
<dbReference type="HAMAP" id="MF_00175">
    <property type="entry name" value="ClpX"/>
    <property type="match status" value="1"/>
</dbReference>
<feature type="binding site" evidence="6">
    <location>
        <begin position="146"/>
        <end position="153"/>
    </location>
    <ligand>
        <name>ATP</name>
        <dbReference type="ChEBI" id="CHEBI:30616"/>
    </ligand>
</feature>
<evidence type="ECO:0000256" key="6">
    <source>
        <dbReference type="HAMAP-Rule" id="MF_00175"/>
    </source>
</evidence>
<dbReference type="InterPro" id="IPR010603">
    <property type="entry name" value="Znf_CppX_C4"/>
</dbReference>
<dbReference type="GO" id="GO:0006508">
    <property type="term" value="P:proteolysis"/>
    <property type="evidence" value="ECO:0007669"/>
    <property type="project" value="UniProtKB-KW"/>
</dbReference>
<dbReference type="NCBIfam" id="NF003745">
    <property type="entry name" value="PRK05342.1"/>
    <property type="match status" value="1"/>
</dbReference>